<dbReference type="SUPFAM" id="SSF53807">
    <property type="entry name" value="Helical backbone' metal receptor"/>
    <property type="match status" value="1"/>
</dbReference>
<organism evidence="5 6">
    <name type="scientific">Rubrobacter xylanophilus</name>
    <dbReference type="NCBI Taxonomy" id="49319"/>
    <lineage>
        <taxon>Bacteria</taxon>
        <taxon>Bacillati</taxon>
        <taxon>Actinomycetota</taxon>
        <taxon>Rubrobacteria</taxon>
        <taxon>Rubrobacterales</taxon>
        <taxon>Rubrobacteraceae</taxon>
        <taxon>Rubrobacter</taxon>
    </lineage>
</organism>
<evidence type="ECO:0000256" key="1">
    <source>
        <dbReference type="ARBA" id="ARBA00022531"/>
    </source>
</evidence>
<dbReference type="Gene3D" id="3.40.50.1980">
    <property type="entry name" value="Nitrogenase molybdenum iron protein domain"/>
    <property type="match status" value="2"/>
</dbReference>
<dbReference type="Pfam" id="PF00148">
    <property type="entry name" value="Oxidored_nitro"/>
    <property type="match status" value="1"/>
</dbReference>
<dbReference type="InterPro" id="IPR000510">
    <property type="entry name" value="Nase/OxRdtase_comp1"/>
</dbReference>
<gene>
    <name evidence="5" type="primary">bchN</name>
    <name evidence="5" type="ORF">RxyAA322_29640</name>
</gene>
<dbReference type="GO" id="GO:0015995">
    <property type="term" value="P:chlorophyll biosynthetic process"/>
    <property type="evidence" value="ECO:0007669"/>
    <property type="project" value="UniProtKB-KW"/>
</dbReference>
<keyword evidence="2" id="KW-0560">Oxidoreductase</keyword>
<name>A0A510HM65_9ACTN</name>
<dbReference type="EMBL" id="AP019791">
    <property type="protein sequence ID" value="BBL81110.1"/>
    <property type="molecule type" value="Genomic_DNA"/>
</dbReference>
<keyword evidence="1" id="KW-0602">Photosynthesis</keyword>
<dbReference type="InterPro" id="IPR050293">
    <property type="entry name" value="LIPOR_BchN/ChlN"/>
</dbReference>
<protein>
    <submittedName>
        <fullName evidence="5">Light-independent protochlorophyllide reductase subunit N</fullName>
    </submittedName>
</protein>
<evidence type="ECO:0000313" key="6">
    <source>
        <dbReference type="Proteomes" id="UP000318065"/>
    </source>
</evidence>
<dbReference type="Proteomes" id="UP000318065">
    <property type="component" value="Chromosome"/>
</dbReference>
<accession>A0A510HM65</accession>
<dbReference type="PANTHER" id="PTHR39429">
    <property type="entry name" value="LIGHT-INDEPENDENT PROTOCHLOROPHYLLIDE REDUCTASE SUBUNIT N"/>
    <property type="match status" value="1"/>
</dbReference>
<dbReference type="OrthoDB" id="5714774at2"/>
<proteinExistence type="predicted"/>
<keyword evidence="3" id="KW-0149">Chlorophyll biosynthesis</keyword>
<keyword evidence="6" id="KW-1185">Reference proteome</keyword>
<evidence type="ECO:0000259" key="4">
    <source>
        <dbReference type="Pfam" id="PF00148"/>
    </source>
</evidence>
<evidence type="ECO:0000313" key="5">
    <source>
        <dbReference type="EMBL" id="BBL81110.1"/>
    </source>
</evidence>
<dbReference type="AlphaFoldDB" id="A0A510HM65"/>
<evidence type="ECO:0000256" key="2">
    <source>
        <dbReference type="ARBA" id="ARBA00023002"/>
    </source>
</evidence>
<dbReference type="PANTHER" id="PTHR39429:SF3">
    <property type="entry name" value="LIGHT-INDEPENDENT PROTOCHLOROPHYLLIDE REDUCTASE SUBUNIT N"/>
    <property type="match status" value="1"/>
</dbReference>
<dbReference type="GO" id="GO:0016491">
    <property type="term" value="F:oxidoreductase activity"/>
    <property type="evidence" value="ECO:0007669"/>
    <property type="project" value="UniProtKB-KW"/>
</dbReference>
<feature type="domain" description="Nitrogenase/oxidoreductase component 1" evidence="4">
    <location>
        <begin position="175"/>
        <end position="435"/>
    </location>
</feature>
<dbReference type="GO" id="GO:0015979">
    <property type="term" value="P:photosynthesis"/>
    <property type="evidence" value="ECO:0007669"/>
    <property type="project" value="UniProtKB-KW"/>
</dbReference>
<reference evidence="5" key="1">
    <citation type="journal article" date="2019" name="Microbiol. Resour. Announc.">
        <title>Complete Genome Sequence of Rubrobacter xylanophilus Strain AA3-22, Isolated from Arima Onsen in Japan.</title>
        <authorList>
            <person name="Tomariguchi N."/>
            <person name="Miyazaki K."/>
        </authorList>
    </citation>
    <scope>NUCLEOTIDE SEQUENCE [LARGE SCALE GENOMIC DNA]</scope>
    <source>
        <strain evidence="5">AA3-22</strain>
    </source>
</reference>
<evidence type="ECO:0000256" key="3">
    <source>
        <dbReference type="ARBA" id="ARBA00023171"/>
    </source>
</evidence>
<sequence>MTILNESGVPDVLPPLGAAGGLAERLPGLLVVVAGTRSEAHLLRCVPPPPAPGTFPPPRSPRVLSLLLDPEDPPEQGRVASGTVEAAAGFRGLEAVLLVAGRSARRLGVDAGFEARLAARRLELPVLAVDPDEPYPAPGVLATDLEDRTLAELLGLCPEGASGVPAPREEGAAKGGGGLLAGLLGRTGGEERRVPLRRPVALLGAVHSPGSGREVASELARDGVEVAGTVPAGGVWELPPVGEGTLVAALDPNLGAALEAAERRGAEAIRTLCPIGVDGTARFIQEVAGVAGSTASELGRARAVWQELQPLRNRIRGKRIFFAGDTGLEVPLARFLADAGAVVLEVGVPRLDRRLLSEELRALGPDVDVVESPDWRGQLERIERSRPDLVVASPGLYAALVARGQLCRCSRDFLRLGVHGYGGARRVLEFLVRALDRAEALDSATNL</sequence>
<dbReference type="RefSeq" id="WP_143529037.1">
    <property type="nucleotide sequence ID" value="NZ_AP019791.1"/>
</dbReference>